<dbReference type="GO" id="GO:0045892">
    <property type="term" value="P:negative regulation of DNA-templated transcription"/>
    <property type="evidence" value="ECO:0007669"/>
    <property type="project" value="TreeGrafter"/>
</dbReference>
<organism evidence="8 9">
    <name type="scientific">Woeseia oceani</name>
    <dbReference type="NCBI Taxonomy" id="1548547"/>
    <lineage>
        <taxon>Bacteria</taxon>
        <taxon>Pseudomonadati</taxon>
        <taxon>Pseudomonadota</taxon>
        <taxon>Gammaproteobacteria</taxon>
        <taxon>Woeseiales</taxon>
        <taxon>Woeseiaceae</taxon>
        <taxon>Woeseia</taxon>
    </lineage>
</organism>
<evidence type="ECO:0000259" key="6">
    <source>
        <dbReference type="PROSITE" id="PS51077"/>
    </source>
</evidence>
<dbReference type="InterPro" id="IPR029016">
    <property type="entry name" value="GAF-like_dom_sf"/>
</dbReference>
<dbReference type="InterPro" id="IPR036390">
    <property type="entry name" value="WH_DNA-bd_sf"/>
</dbReference>
<dbReference type="PANTHER" id="PTHR30136:SF24">
    <property type="entry name" value="HTH-TYPE TRANSCRIPTIONAL REPRESSOR ALLR"/>
    <property type="match status" value="1"/>
</dbReference>
<dbReference type="SMART" id="SM00346">
    <property type="entry name" value="HTH_ICLR"/>
    <property type="match status" value="1"/>
</dbReference>
<dbReference type="InterPro" id="IPR036388">
    <property type="entry name" value="WH-like_DNA-bd_sf"/>
</dbReference>
<dbReference type="PROSITE" id="PS51077">
    <property type="entry name" value="HTH_ICLR"/>
    <property type="match status" value="1"/>
</dbReference>
<dbReference type="RefSeq" id="WP_068612192.1">
    <property type="nucleotide sequence ID" value="NZ_CP016268.1"/>
</dbReference>
<dbReference type="InterPro" id="IPR050707">
    <property type="entry name" value="HTH_MetabolicPath_Reg"/>
</dbReference>
<dbReference type="SUPFAM" id="SSF55781">
    <property type="entry name" value="GAF domain-like"/>
    <property type="match status" value="1"/>
</dbReference>
<accession>A0A193LC71</accession>
<evidence type="ECO:0000256" key="4">
    <source>
        <dbReference type="ARBA" id="ARBA00040379"/>
    </source>
</evidence>
<evidence type="ECO:0000256" key="5">
    <source>
        <dbReference type="ARBA" id="ARBA00042627"/>
    </source>
</evidence>
<evidence type="ECO:0000256" key="2">
    <source>
        <dbReference type="ARBA" id="ARBA00023125"/>
    </source>
</evidence>
<dbReference type="GO" id="GO:0003677">
    <property type="term" value="F:DNA binding"/>
    <property type="evidence" value="ECO:0007669"/>
    <property type="project" value="UniProtKB-KW"/>
</dbReference>
<evidence type="ECO:0000256" key="1">
    <source>
        <dbReference type="ARBA" id="ARBA00023015"/>
    </source>
</evidence>
<dbReference type="Pfam" id="PF01614">
    <property type="entry name" value="IclR_C"/>
    <property type="match status" value="1"/>
</dbReference>
<dbReference type="InterPro" id="IPR005471">
    <property type="entry name" value="Tscrpt_reg_IclR_N"/>
</dbReference>
<dbReference type="EMBL" id="CP016268">
    <property type="protein sequence ID" value="ANO50107.1"/>
    <property type="molecule type" value="Genomic_DNA"/>
</dbReference>
<evidence type="ECO:0000313" key="9">
    <source>
        <dbReference type="Proteomes" id="UP000092695"/>
    </source>
</evidence>
<sequence length="248" mass="26539">MSALSKGFQIIDAVTSAGTAGLPFAAIVETTGLPKASTHRLLHELCELSALSLDAQTRHYRGGLLLARIGASVTTNYDLRLAARPFLQALHDQFGHVATLGILSDDSGVYIDKIEASSFGLRLHSEVGKSFPLHCTAMGKVFLSLADTATVRRVISRKLEAHTPNTITDPKKLRLELRQIRADGYAVDNEEITRGFVCVAAPILGIDGEVAGAMSCTFPSYVMEERGIQAEIDAVRGFAAQASLGSRS</sequence>
<feature type="domain" description="IclR-ED" evidence="7">
    <location>
        <begin position="65"/>
        <end position="248"/>
    </location>
</feature>
<dbReference type="Proteomes" id="UP000092695">
    <property type="component" value="Chromosome"/>
</dbReference>
<keyword evidence="3" id="KW-0804">Transcription</keyword>
<dbReference type="Pfam" id="PF09339">
    <property type="entry name" value="HTH_IclR"/>
    <property type="match status" value="1"/>
</dbReference>
<dbReference type="Gene3D" id="1.10.10.10">
    <property type="entry name" value="Winged helix-like DNA-binding domain superfamily/Winged helix DNA-binding domain"/>
    <property type="match status" value="1"/>
</dbReference>
<dbReference type="STRING" id="1548547.BA177_01735"/>
<name>A0A193LC71_9GAMM</name>
<evidence type="ECO:0000259" key="7">
    <source>
        <dbReference type="PROSITE" id="PS51078"/>
    </source>
</evidence>
<dbReference type="KEGG" id="woc:BA177_01735"/>
<feature type="domain" description="HTH iclR-type" evidence="6">
    <location>
        <begin position="1"/>
        <end position="64"/>
    </location>
</feature>
<evidence type="ECO:0000313" key="8">
    <source>
        <dbReference type="EMBL" id="ANO50107.1"/>
    </source>
</evidence>
<dbReference type="PROSITE" id="PS51078">
    <property type="entry name" value="ICLR_ED"/>
    <property type="match status" value="1"/>
</dbReference>
<reference evidence="8 9" key="1">
    <citation type="submission" date="2016-06" db="EMBL/GenBank/DDBJ databases">
        <title>Complete genome sequence of a deep-branching marine Gamma Proteobacterium Woeseia oceani type strain XK5.</title>
        <authorList>
            <person name="Mu D."/>
            <person name="Du Z."/>
        </authorList>
    </citation>
    <scope>NUCLEOTIDE SEQUENCE [LARGE SCALE GENOMIC DNA]</scope>
    <source>
        <strain evidence="8 9">XK5</strain>
    </source>
</reference>
<keyword evidence="1" id="KW-0805">Transcription regulation</keyword>
<dbReference type="Gene3D" id="3.30.450.40">
    <property type="match status" value="1"/>
</dbReference>
<dbReference type="SUPFAM" id="SSF46785">
    <property type="entry name" value="Winged helix' DNA-binding domain"/>
    <property type="match status" value="1"/>
</dbReference>
<dbReference type="GO" id="GO:0003700">
    <property type="term" value="F:DNA-binding transcription factor activity"/>
    <property type="evidence" value="ECO:0007669"/>
    <property type="project" value="TreeGrafter"/>
</dbReference>
<keyword evidence="9" id="KW-1185">Reference proteome</keyword>
<proteinExistence type="predicted"/>
<protein>
    <recommendedName>
        <fullName evidence="4">HTH-type transcriptional repressor AllR</fullName>
    </recommendedName>
    <alternativeName>
        <fullName evidence="5">Negative regulator of allantoin and glyoxylate utilization operons</fullName>
    </alternativeName>
</protein>
<evidence type="ECO:0000256" key="3">
    <source>
        <dbReference type="ARBA" id="ARBA00023163"/>
    </source>
</evidence>
<dbReference type="PANTHER" id="PTHR30136">
    <property type="entry name" value="HELIX-TURN-HELIX TRANSCRIPTIONAL REGULATOR, ICLR FAMILY"/>
    <property type="match status" value="1"/>
</dbReference>
<gene>
    <name evidence="8" type="ORF">BA177_01735</name>
</gene>
<dbReference type="AlphaFoldDB" id="A0A193LC71"/>
<dbReference type="InterPro" id="IPR014757">
    <property type="entry name" value="Tscrpt_reg_IclR_C"/>
</dbReference>
<keyword evidence="2" id="KW-0238">DNA-binding</keyword>